<evidence type="ECO:0000313" key="2">
    <source>
        <dbReference type="EMBL" id="TSE10530.1"/>
    </source>
</evidence>
<proteinExistence type="predicted"/>
<dbReference type="Pfam" id="PF10988">
    <property type="entry name" value="DUF2807"/>
    <property type="match status" value="1"/>
</dbReference>
<reference evidence="2 3" key="1">
    <citation type="submission" date="2019-07" db="EMBL/GenBank/DDBJ databases">
        <title>The draft genome sequence of Aquimarina algiphila M91.</title>
        <authorList>
            <person name="Meng X."/>
        </authorList>
    </citation>
    <scope>NUCLEOTIDE SEQUENCE [LARGE SCALE GENOMIC DNA]</scope>
    <source>
        <strain evidence="2 3">M91</strain>
    </source>
</reference>
<evidence type="ECO:0000259" key="1">
    <source>
        <dbReference type="Pfam" id="PF10988"/>
    </source>
</evidence>
<organism evidence="2 3">
    <name type="scientific">Aquimarina algiphila</name>
    <dbReference type="NCBI Taxonomy" id="2047982"/>
    <lineage>
        <taxon>Bacteria</taxon>
        <taxon>Pseudomonadati</taxon>
        <taxon>Bacteroidota</taxon>
        <taxon>Flavobacteriia</taxon>
        <taxon>Flavobacteriales</taxon>
        <taxon>Flavobacteriaceae</taxon>
        <taxon>Aquimarina</taxon>
    </lineage>
</organism>
<dbReference type="Proteomes" id="UP000318833">
    <property type="component" value="Unassembled WGS sequence"/>
</dbReference>
<dbReference type="EMBL" id="VLNR01000006">
    <property type="protein sequence ID" value="TSE10530.1"/>
    <property type="molecule type" value="Genomic_DNA"/>
</dbReference>
<keyword evidence="3" id="KW-1185">Reference proteome</keyword>
<sequence length="305" mass="34250">MLYLNLKKTVLLAYKFHTNMRTPLLLLFALLVFANTFGQKEKVKGNKIVSTEEFNTEAFHTIEIYESFEVTLDESSDNQVKIEADSNLQELIQVTVQDSVLIIKSDKDLRRAKALNLSISYATELKKIKVYDKVNAKSLSPITSGELSVEVNDNAEMFLTIDAGKINYVGSGKSNTELHATAREIVYQINDNSELKGIATTDSLTVDLYQKGVAKLEGEVKSMLVRVDNDTDFYGEKLSATKTTLIAEGTSDCFLLTNEELHIDAKDKTEIYLLGEPKISIKTFANEATLYKKNIDYVPSKFRLK</sequence>
<dbReference type="OrthoDB" id="1419485at2"/>
<dbReference type="Gene3D" id="2.160.20.120">
    <property type="match status" value="1"/>
</dbReference>
<dbReference type="InterPro" id="IPR021255">
    <property type="entry name" value="DUF2807"/>
</dbReference>
<feature type="domain" description="Putative auto-transporter adhesin head GIN" evidence="1">
    <location>
        <begin position="58"/>
        <end position="197"/>
    </location>
</feature>
<protein>
    <recommendedName>
        <fullName evidence="1">Putative auto-transporter adhesin head GIN domain-containing protein</fullName>
    </recommendedName>
</protein>
<name>A0A554VPV8_9FLAO</name>
<gene>
    <name evidence="2" type="ORF">FOF46_04330</name>
</gene>
<accession>A0A554VPV8</accession>
<comment type="caution">
    <text evidence="2">The sequence shown here is derived from an EMBL/GenBank/DDBJ whole genome shotgun (WGS) entry which is preliminary data.</text>
</comment>
<evidence type="ECO:0000313" key="3">
    <source>
        <dbReference type="Proteomes" id="UP000318833"/>
    </source>
</evidence>
<dbReference type="AlphaFoldDB" id="A0A554VPV8"/>